<evidence type="ECO:0000313" key="12">
    <source>
        <dbReference type="Proteomes" id="UP000001396"/>
    </source>
</evidence>
<reference evidence="11 12" key="1">
    <citation type="journal article" date="2011" name="Genome Res.">
        <title>Phylogeny-wide analysis of social amoeba genomes highlights ancient origins for complex intercellular communication.</title>
        <authorList>
            <person name="Heidel A.J."/>
            <person name="Lawal H.M."/>
            <person name="Felder M."/>
            <person name="Schilde C."/>
            <person name="Helps N.R."/>
            <person name="Tunggal B."/>
            <person name="Rivero F."/>
            <person name="John U."/>
            <person name="Schleicher M."/>
            <person name="Eichinger L."/>
            <person name="Platzer M."/>
            <person name="Noegel A.A."/>
            <person name="Schaap P."/>
            <person name="Gloeckner G."/>
        </authorList>
    </citation>
    <scope>NUCLEOTIDE SEQUENCE [LARGE SCALE GENOMIC DNA]</scope>
    <source>
        <strain evidence="12">ATCC 26659 / Pp 5 / PN500</strain>
    </source>
</reference>
<dbReference type="OMA" id="VPVCFPI"/>
<dbReference type="RefSeq" id="XP_020437671.1">
    <property type="nucleotide sequence ID" value="XM_020572528.1"/>
</dbReference>
<dbReference type="Pfam" id="PF10510">
    <property type="entry name" value="PIG-S"/>
    <property type="match status" value="2"/>
</dbReference>
<dbReference type="FunCoup" id="D3AZI0">
    <property type="interactions" value="566"/>
</dbReference>
<evidence type="ECO:0000256" key="3">
    <source>
        <dbReference type="ARBA" id="ARBA00005316"/>
    </source>
</evidence>
<keyword evidence="6" id="KW-0256">Endoplasmic reticulum</keyword>
<feature type="transmembrane region" description="Helical" evidence="10">
    <location>
        <begin position="385"/>
        <end position="404"/>
    </location>
</feature>
<evidence type="ECO:0000313" key="11">
    <source>
        <dbReference type="EMBL" id="EFA85563.1"/>
    </source>
</evidence>
<feature type="transmembrane region" description="Helical" evidence="10">
    <location>
        <begin position="6"/>
        <end position="24"/>
    </location>
</feature>
<dbReference type="InParanoid" id="D3AZI0"/>
<evidence type="ECO:0000256" key="2">
    <source>
        <dbReference type="ARBA" id="ARBA00004687"/>
    </source>
</evidence>
<evidence type="ECO:0000256" key="8">
    <source>
        <dbReference type="ARBA" id="ARBA00023136"/>
    </source>
</evidence>
<evidence type="ECO:0000256" key="5">
    <source>
        <dbReference type="ARBA" id="ARBA00022692"/>
    </source>
</evidence>
<keyword evidence="9" id="KW-0325">Glycoprotein</keyword>
<dbReference type="AlphaFoldDB" id="D3AZI0"/>
<comment type="pathway">
    <text evidence="2">Glycolipid biosynthesis; glycosylphosphatidylinositol-anchor biosynthesis.</text>
</comment>
<evidence type="ECO:0000256" key="9">
    <source>
        <dbReference type="ARBA" id="ARBA00023180"/>
    </source>
</evidence>
<name>D3AZI0_HETP5</name>
<dbReference type="GO" id="GO:0042765">
    <property type="term" value="C:GPI-anchor transamidase complex"/>
    <property type="evidence" value="ECO:0007669"/>
    <property type="project" value="InterPro"/>
</dbReference>
<comment type="subcellular location">
    <subcellularLocation>
        <location evidence="1">Endoplasmic reticulum membrane</location>
        <topology evidence="1">Multi-pass membrane protein</topology>
    </subcellularLocation>
</comment>
<dbReference type="PANTHER" id="PTHR21072">
    <property type="entry name" value="GPI TRANSAMIDASE COMPONENT PIG-S"/>
    <property type="match status" value="1"/>
</dbReference>
<feature type="transmembrane region" description="Helical" evidence="10">
    <location>
        <begin position="424"/>
        <end position="439"/>
    </location>
</feature>
<proteinExistence type="inferred from homology"/>
<dbReference type="InterPro" id="IPR019540">
    <property type="entry name" value="PtdIno-glycan_biosynth_class_S"/>
</dbReference>
<keyword evidence="5 10" id="KW-0812">Transmembrane</keyword>
<dbReference type="GO" id="GO:0016255">
    <property type="term" value="P:attachment of GPI anchor to protein"/>
    <property type="evidence" value="ECO:0007669"/>
    <property type="project" value="InterPro"/>
</dbReference>
<dbReference type="EMBL" id="ADBJ01000007">
    <property type="protein sequence ID" value="EFA85563.1"/>
    <property type="molecule type" value="Genomic_DNA"/>
</dbReference>
<keyword evidence="12" id="KW-1185">Reference proteome</keyword>
<evidence type="ECO:0000256" key="10">
    <source>
        <dbReference type="SAM" id="Phobius"/>
    </source>
</evidence>
<sequence>MAGKRLSIVITFIVLFALGIPVWWNTTTTYRSNVDFSKIQSFNKQINNTLNNNNSGGGGNNIDNNSQWSLFKDYLYSKTSDNNNRDTVVKSATEYCLSFTLLNADPSSSPFIPRWDFPSLFKSQLEPFIEQISDIANFTIQSKVAHYATLMKTPLFDKDLNQYNIPLQSLSEYINPNEWNLDSSSSTNQPTLNFIIFIPSQNNQSPLYIRDVKNKSNINSFLIPQWGGIIIHNVVDTADTQVSDNKYLDISAQLHNEMATFRYQLQELLGLHHLSPSEAVRLRVSDAHIDQLIDRYTKQNVNVSLQTLTSLAALIDGLPNMRVLDNIQHLVANATDALDRAHHCLEKHDRLCALRASKIALASSETAFFDKNMLSQLYFPDEHKYAVYTPLFVPVCFPIVAGVFQEYKNSRAKKAKNYNNSNNNNQIIIVIIVIITIMIKRNQIKII</sequence>
<evidence type="ECO:0000256" key="7">
    <source>
        <dbReference type="ARBA" id="ARBA00022989"/>
    </source>
</evidence>
<dbReference type="GeneID" id="31357050"/>
<keyword evidence="7 10" id="KW-1133">Transmembrane helix</keyword>
<evidence type="ECO:0000256" key="6">
    <source>
        <dbReference type="ARBA" id="ARBA00022824"/>
    </source>
</evidence>
<dbReference type="PANTHER" id="PTHR21072:SF13">
    <property type="entry name" value="GPI TRANSAMIDASE COMPONENT PIG-S"/>
    <property type="match status" value="1"/>
</dbReference>
<evidence type="ECO:0000256" key="4">
    <source>
        <dbReference type="ARBA" id="ARBA00022502"/>
    </source>
</evidence>
<accession>D3AZI0</accession>
<evidence type="ECO:0000256" key="1">
    <source>
        <dbReference type="ARBA" id="ARBA00004477"/>
    </source>
</evidence>
<dbReference type="STRING" id="670386.D3AZI0"/>
<comment type="caution">
    <text evidence="11">The sequence shown here is derived from an EMBL/GenBank/DDBJ whole genome shotgun (WGS) entry which is preliminary data.</text>
</comment>
<dbReference type="GO" id="GO:0006506">
    <property type="term" value="P:GPI anchor biosynthetic process"/>
    <property type="evidence" value="ECO:0007669"/>
    <property type="project" value="UniProtKB-UniPathway"/>
</dbReference>
<gene>
    <name evidence="11" type="primary">pigS</name>
    <name evidence="11" type="ORF">PPL_01522</name>
</gene>
<comment type="similarity">
    <text evidence="3">Belongs to the PIGS family.</text>
</comment>
<keyword evidence="8 10" id="KW-0472">Membrane</keyword>
<keyword evidence="4" id="KW-0337">GPI-anchor biosynthesis</keyword>
<dbReference type="UniPathway" id="UPA00196"/>
<protein>
    <submittedName>
        <fullName evidence="11">Phosphatidylinositol glycan</fullName>
    </submittedName>
</protein>
<dbReference type="Proteomes" id="UP000001396">
    <property type="component" value="Unassembled WGS sequence"/>
</dbReference>
<organism evidence="11 12">
    <name type="scientific">Heterostelium pallidum (strain ATCC 26659 / Pp 5 / PN500)</name>
    <name type="common">Cellular slime mold</name>
    <name type="synonym">Polysphondylium pallidum</name>
    <dbReference type="NCBI Taxonomy" id="670386"/>
    <lineage>
        <taxon>Eukaryota</taxon>
        <taxon>Amoebozoa</taxon>
        <taxon>Evosea</taxon>
        <taxon>Eumycetozoa</taxon>
        <taxon>Dictyostelia</taxon>
        <taxon>Acytosteliales</taxon>
        <taxon>Acytosteliaceae</taxon>
        <taxon>Heterostelium</taxon>
    </lineage>
</organism>